<evidence type="ECO:0000313" key="2">
    <source>
        <dbReference type="EMBL" id="AUH65684.1"/>
    </source>
</evidence>
<dbReference type="PANTHER" id="PTHR22916:SF3">
    <property type="entry name" value="UDP-GLCNAC:BETAGAL BETA-1,3-N-ACETYLGLUCOSAMINYLTRANSFERASE-LIKE PROTEIN 1"/>
    <property type="match status" value="1"/>
</dbReference>
<dbReference type="InterPro" id="IPR001173">
    <property type="entry name" value="Glyco_trans_2-like"/>
</dbReference>
<organism evidence="2 3">
    <name type="scientific">Paracoccus zhejiangensis</name>
    <dbReference type="NCBI Taxonomy" id="1077935"/>
    <lineage>
        <taxon>Bacteria</taxon>
        <taxon>Pseudomonadati</taxon>
        <taxon>Pseudomonadota</taxon>
        <taxon>Alphaproteobacteria</taxon>
        <taxon>Rhodobacterales</taxon>
        <taxon>Paracoccaceae</taxon>
        <taxon>Paracoccus</taxon>
    </lineage>
</organism>
<dbReference type="OrthoDB" id="9802649at2"/>
<keyword evidence="3" id="KW-1185">Reference proteome</keyword>
<name>A0A2H5F2A9_9RHOB</name>
<dbReference type="SUPFAM" id="SSF53448">
    <property type="entry name" value="Nucleotide-diphospho-sugar transferases"/>
    <property type="match status" value="1"/>
</dbReference>
<sequence>MPDLPPVTILLAVYNGGLHLSEQLDSFAAQERSDWRLIISDDGSTDDSRAICADFQTRHGADRVRLIDGPRAGATRNFLHLVEAVPANVPLAFSDQDDVWLPQKMVRAAAHLAGRTGPVLYCARTMICDANLQNRTPSRHFTRPHGFRNALVQACTPGNSSVFTPAAAALLKRGAASAIEHGIEAHDWWAYQVVSAAGGEVIFDPEPSLLYRQHASNVMGRNDTASGRWRRLTMLMQGDYGSWLAANVDALAAVPDLLTPENSALLARFDQMLTLPGPLALREISRLGLYRQTGSGDVALRLAALTGRLRRPA</sequence>
<dbReference type="CDD" id="cd04196">
    <property type="entry name" value="GT_2_like_d"/>
    <property type="match status" value="1"/>
</dbReference>
<dbReference type="Proteomes" id="UP000234530">
    <property type="component" value="Chromosome"/>
</dbReference>
<dbReference type="InterPro" id="IPR029044">
    <property type="entry name" value="Nucleotide-diphossugar_trans"/>
</dbReference>
<dbReference type="Gene3D" id="3.90.550.10">
    <property type="entry name" value="Spore Coat Polysaccharide Biosynthesis Protein SpsA, Chain A"/>
    <property type="match status" value="1"/>
</dbReference>
<dbReference type="AlphaFoldDB" id="A0A2H5F2A9"/>
<proteinExistence type="predicted"/>
<dbReference type="RefSeq" id="WP_101753657.1">
    <property type="nucleotide sequence ID" value="NZ_CP025430.1"/>
</dbReference>
<gene>
    <name evidence="2" type="ORF">CX676_17265</name>
</gene>
<dbReference type="Pfam" id="PF00535">
    <property type="entry name" value="Glycos_transf_2"/>
    <property type="match status" value="1"/>
</dbReference>
<dbReference type="PANTHER" id="PTHR22916">
    <property type="entry name" value="GLYCOSYLTRANSFERASE"/>
    <property type="match status" value="1"/>
</dbReference>
<protein>
    <submittedName>
        <fullName evidence="2">Glycosyl transferase</fullName>
    </submittedName>
</protein>
<keyword evidence="2" id="KW-0808">Transferase</keyword>
<evidence type="ECO:0000313" key="3">
    <source>
        <dbReference type="Proteomes" id="UP000234530"/>
    </source>
</evidence>
<dbReference type="KEGG" id="pzh:CX676_17265"/>
<dbReference type="GO" id="GO:0016758">
    <property type="term" value="F:hexosyltransferase activity"/>
    <property type="evidence" value="ECO:0007669"/>
    <property type="project" value="UniProtKB-ARBA"/>
</dbReference>
<accession>A0A2H5F2A9</accession>
<feature type="domain" description="Glycosyltransferase 2-like" evidence="1">
    <location>
        <begin position="9"/>
        <end position="172"/>
    </location>
</feature>
<reference evidence="2 3" key="1">
    <citation type="journal article" date="2013" name="Antonie Van Leeuwenhoek">
        <title>Paracoccus zhejiangensis sp. nov., isolated from activated sludge in wastewater-treatment system.</title>
        <authorList>
            <person name="Wu Z.G."/>
            <person name="Zhang D.F."/>
            <person name="Liu Y.L."/>
            <person name="Wang F."/>
            <person name="Jiang X."/>
            <person name="Li C."/>
            <person name="Li S.P."/>
            <person name="Hong Q."/>
            <person name="Li W.J."/>
        </authorList>
    </citation>
    <scope>NUCLEOTIDE SEQUENCE [LARGE SCALE GENOMIC DNA]</scope>
    <source>
        <strain evidence="2 3">J6</strain>
    </source>
</reference>
<dbReference type="EMBL" id="CP025430">
    <property type="protein sequence ID" value="AUH65684.1"/>
    <property type="molecule type" value="Genomic_DNA"/>
</dbReference>
<evidence type="ECO:0000259" key="1">
    <source>
        <dbReference type="Pfam" id="PF00535"/>
    </source>
</evidence>